<gene>
    <name evidence="2" type="ORF">Y1Q_0020806</name>
</gene>
<dbReference type="Proteomes" id="UP000050525">
    <property type="component" value="Unassembled WGS sequence"/>
</dbReference>
<evidence type="ECO:0000313" key="3">
    <source>
        <dbReference type="Proteomes" id="UP000050525"/>
    </source>
</evidence>
<protein>
    <submittedName>
        <fullName evidence="2">Uncharacterized protein</fullName>
    </submittedName>
</protein>
<feature type="region of interest" description="Disordered" evidence="1">
    <location>
        <begin position="53"/>
        <end position="104"/>
    </location>
</feature>
<accession>A0A151P052</accession>
<evidence type="ECO:0000256" key="1">
    <source>
        <dbReference type="SAM" id="MobiDB-lite"/>
    </source>
</evidence>
<reference evidence="2 3" key="1">
    <citation type="journal article" date="2012" name="Genome Biol.">
        <title>Sequencing three crocodilian genomes to illuminate the evolution of archosaurs and amniotes.</title>
        <authorList>
            <person name="St John J.A."/>
            <person name="Braun E.L."/>
            <person name="Isberg S.R."/>
            <person name="Miles L.G."/>
            <person name="Chong A.Y."/>
            <person name="Gongora J."/>
            <person name="Dalzell P."/>
            <person name="Moran C."/>
            <person name="Bed'hom B."/>
            <person name="Abzhanov A."/>
            <person name="Burgess S.C."/>
            <person name="Cooksey A.M."/>
            <person name="Castoe T.A."/>
            <person name="Crawford N.G."/>
            <person name="Densmore L.D."/>
            <person name="Drew J.C."/>
            <person name="Edwards S.V."/>
            <person name="Faircloth B.C."/>
            <person name="Fujita M.K."/>
            <person name="Greenwold M.J."/>
            <person name="Hoffmann F.G."/>
            <person name="Howard J.M."/>
            <person name="Iguchi T."/>
            <person name="Janes D.E."/>
            <person name="Khan S.Y."/>
            <person name="Kohno S."/>
            <person name="de Koning A.J."/>
            <person name="Lance S.L."/>
            <person name="McCarthy F.M."/>
            <person name="McCormack J.E."/>
            <person name="Merchant M.E."/>
            <person name="Peterson D.G."/>
            <person name="Pollock D.D."/>
            <person name="Pourmand N."/>
            <person name="Raney B.J."/>
            <person name="Roessler K.A."/>
            <person name="Sanford J.R."/>
            <person name="Sawyer R.H."/>
            <person name="Schmidt C.J."/>
            <person name="Triplett E.W."/>
            <person name="Tuberville T.D."/>
            <person name="Venegas-Anaya M."/>
            <person name="Howard J.T."/>
            <person name="Jarvis E.D."/>
            <person name="Guillette L.J.Jr."/>
            <person name="Glenn T.C."/>
            <person name="Green R.E."/>
            <person name="Ray D.A."/>
        </authorList>
    </citation>
    <scope>NUCLEOTIDE SEQUENCE [LARGE SCALE GENOMIC DNA]</scope>
    <source>
        <strain evidence="2">KSC_2009_1</strain>
    </source>
</reference>
<name>A0A151P052_ALLMI</name>
<proteinExistence type="predicted"/>
<comment type="caution">
    <text evidence="2">The sequence shown here is derived from an EMBL/GenBank/DDBJ whole genome shotgun (WGS) entry which is preliminary data.</text>
</comment>
<evidence type="ECO:0000313" key="2">
    <source>
        <dbReference type="EMBL" id="KYO42507.1"/>
    </source>
</evidence>
<organism evidence="2 3">
    <name type="scientific">Alligator mississippiensis</name>
    <name type="common">American alligator</name>
    <dbReference type="NCBI Taxonomy" id="8496"/>
    <lineage>
        <taxon>Eukaryota</taxon>
        <taxon>Metazoa</taxon>
        <taxon>Chordata</taxon>
        <taxon>Craniata</taxon>
        <taxon>Vertebrata</taxon>
        <taxon>Euteleostomi</taxon>
        <taxon>Archelosauria</taxon>
        <taxon>Archosauria</taxon>
        <taxon>Crocodylia</taxon>
        <taxon>Alligatoridae</taxon>
        <taxon>Alligatorinae</taxon>
        <taxon>Alligator</taxon>
    </lineage>
</organism>
<dbReference type="EMBL" id="AKHW03001419">
    <property type="protein sequence ID" value="KYO42507.1"/>
    <property type="molecule type" value="Genomic_DNA"/>
</dbReference>
<feature type="compositionally biased region" description="Basic and acidic residues" evidence="1">
    <location>
        <begin position="89"/>
        <end position="104"/>
    </location>
</feature>
<sequence>MKILFQEVRHQGVWEHNYFTLSCESPTQVPVASLLPRAGFRFGRRHQRCRVPAASAGAGAGSGLQEEMGEKAKQGHHGRTLQPSPGGRPDVRADVQEHRAVRAS</sequence>
<keyword evidence="3" id="KW-1185">Reference proteome</keyword>
<dbReference type="AlphaFoldDB" id="A0A151P052"/>